<dbReference type="Proteomes" id="UP001220658">
    <property type="component" value="Unassembled WGS sequence"/>
</dbReference>
<dbReference type="EMBL" id="JAQNCK010000009">
    <property type="protein sequence ID" value="MDC0827957.1"/>
    <property type="molecule type" value="Genomic_DNA"/>
</dbReference>
<reference evidence="1" key="1">
    <citation type="submission" date="2023-01" db="EMBL/GenBank/DDBJ databases">
        <title>Human gut microbiome strain richness.</title>
        <authorList>
            <person name="Chen-Liaw A."/>
        </authorList>
    </citation>
    <scope>NUCLEOTIDE SEQUENCE</scope>
    <source>
        <strain evidence="1">D55st1_G4_D55t1_190419</strain>
    </source>
</reference>
<gene>
    <name evidence="1" type="ORF">POG00_04445</name>
</gene>
<comment type="caution">
    <text evidence="1">The sequence shown here is derived from an EMBL/GenBank/DDBJ whole genome shotgun (WGS) entry which is preliminary data.</text>
</comment>
<dbReference type="RefSeq" id="WP_195191133.1">
    <property type="nucleotide sequence ID" value="NZ_JADMUL010000011.1"/>
</dbReference>
<protein>
    <submittedName>
        <fullName evidence="1">Uncharacterized protein</fullName>
    </submittedName>
</protein>
<accession>A0AAW6FRZ6</accession>
<evidence type="ECO:0000313" key="2">
    <source>
        <dbReference type="Proteomes" id="UP001220658"/>
    </source>
</evidence>
<name>A0AAW6FRZ6_9FIRM</name>
<sequence>MKTNELKRAIIFSNVEEIKEIRNRIGKDFAVNRFSVSRIIECILNHSLFPDSMNSEIWVVIAKHL</sequence>
<organism evidence="1 2">
    <name type="scientific">Faecalitalea cylindroides</name>
    <dbReference type="NCBI Taxonomy" id="39483"/>
    <lineage>
        <taxon>Bacteria</taxon>
        <taxon>Bacillati</taxon>
        <taxon>Bacillota</taxon>
        <taxon>Erysipelotrichia</taxon>
        <taxon>Erysipelotrichales</taxon>
        <taxon>Erysipelotrichaceae</taxon>
        <taxon>Faecalitalea</taxon>
    </lineage>
</organism>
<proteinExistence type="predicted"/>
<dbReference type="AlphaFoldDB" id="A0AAW6FRZ6"/>
<evidence type="ECO:0000313" key="1">
    <source>
        <dbReference type="EMBL" id="MDC0827957.1"/>
    </source>
</evidence>